<dbReference type="InterPro" id="IPR053728">
    <property type="entry name" value="Alginate_Permeability_Chnl"/>
</dbReference>
<dbReference type="PROSITE" id="PS51257">
    <property type="entry name" value="PROKAR_LIPOPROTEIN"/>
    <property type="match status" value="1"/>
</dbReference>
<reference evidence="3 4" key="1">
    <citation type="submission" date="2019-02" db="EMBL/GenBank/DDBJ databases">
        <title>Deep-cultivation of Planctomycetes and their phenomic and genomic characterization uncovers novel biology.</title>
        <authorList>
            <person name="Wiegand S."/>
            <person name="Jogler M."/>
            <person name="Boedeker C."/>
            <person name="Pinto D."/>
            <person name="Vollmers J."/>
            <person name="Rivas-Marin E."/>
            <person name="Kohn T."/>
            <person name="Peeters S.H."/>
            <person name="Heuer A."/>
            <person name="Rast P."/>
            <person name="Oberbeckmann S."/>
            <person name="Bunk B."/>
            <person name="Jeske O."/>
            <person name="Meyerdierks A."/>
            <person name="Storesund J.E."/>
            <person name="Kallscheuer N."/>
            <person name="Luecker S."/>
            <person name="Lage O.M."/>
            <person name="Pohl T."/>
            <person name="Merkel B.J."/>
            <person name="Hornburger P."/>
            <person name="Mueller R.-W."/>
            <person name="Bruemmer F."/>
            <person name="Labrenz M."/>
            <person name="Spormann A.M."/>
            <person name="Op den Camp H."/>
            <person name="Overmann J."/>
            <person name="Amann R."/>
            <person name="Jetten M.S.M."/>
            <person name="Mascher T."/>
            <person name="Medema M.H."/>
            <person name="Devos D.P."/>
            <person name="Kaster A.-K."/>
            <person name="Ovreas L."/>
            <person name="Rohde M."/>
            <person name="Galperin M.Y."/>
            <person name="Jogler C."/>
        </authorList>
    </citation>
    <scope>NUCLEOTIDE SEQUENCE [LARGE SCALE GENOMIC DNA]</scope>
    <source>
        <strain evidence="3 4">HG15A2</strain>
    </source>
</reference>
<feature type="signal peptide" evidence="1">
    <location>
        <begin position="1"/>
        <end position="25"/>
    </location>
</feature>
<evidence type="ECO:0000256" key="1">
    <source>
        <dbReference type="SAM" id="SignalP"/>
    </source>
</evidence>
<keyword evidence="4" id="KW-1185">Reference proteome</keyword>
<evidence type="ECO:0000259" key="2">
    <source>
        <dbReference type="Pfam" id="PF13372"/>
    </source>
</evidence>
<feature type="domain" description="Alginate export" evidence="2">
    <location>
        <begin position="100"/>
        <end position="474"/>
    </location>
</feature>
<dbReference type="InterPro" id="IPR025388">
    <property type="entry name" value="Alginate_export_dom"/>
</dbReference>
<sequence precursor="true">MVRRLCLFLATGLSCLILHPGTTVADSPGCCFEAVPCGNAISCGSGCGAEGNQASPCSTSHKGLFYNNDFSYLNDCCYQGSCLGDCLKLMPVAGGDFGTLDIGGQLRMRYHHERGMGQSDGLGRFNPTETDFALTRLRLYSNWEVNDRLRVYAEGILADASDDGGNYTPRGIDRNYGDFLNLFADLKLTDGMSVRIGRQELLYGNQRTISPLDWANTRRTFEGVKVMTKAGDWSLDGFYTHLVTVIPNKLDEADYNQSVYGYYLTYGGFENFSVETYYIGYDNENAGPITGDFSLHTLGVRVNGGIDDWLFELEGGPQFGRQSGLGLDQEAMFATVGIGYKLGSTMPWSPTVWCYYDYASGNNVGGDFNRFNQLFPLAHKYLGFIDAVQRSNIEAPNVLLTMQPAKKLSLLFWYWHFMANQDTDIVPAIGGTPPQSTSSKDFGDELDVIAKYQIGSRSNVLFGWSHFWRGNKILAPNDADFFYTQWEMNF</sequence>
<dbReference type="Proteomes" id="UP000319852">
    <property type="component" value="Chromosome"/>
</dbReference>
<dbReference type="SUPFAM" id="SSF56935">
    <property type="entry name" value="Porins"/>
    <property type="match status" value="1"/>
</dbReference>
<evidence type="ECO:0000313" key="4">
    <source>
        <dbReference type="Proteomes" id="UP000319852"/>
    </source>
</evidence>
<organism evidence="3 4">
    <name type="scientific">Adhaeretor mobilis</name>
    <dbReference type="NCBI Taxonomy" id="1930276"/>
    <lineage>
        <taxon>Bacteria</taxon>
        <taxon>Pseudomonadati</taxon>
        <taxon>Planctomycetota</taxon>
        <taxon>Planctomycetia</taxon>
        <taxon>Pirellulales</taxon>
        <taxon>Lacipirellulaceae</taxon>
        <taxon>Adhaeretor</taxon>
    </lineage>
</organism>
<name>A0A517MV74_9BACT</name>
<feature type="chain" id="PRO_5021701771" description="Alginate export domain-containing protein" evidence="1">
    <location>
        <begin position="26"/>
        <end position="490"/>
    </location>
</feature>
<gene>
    <name evidence="3" type="ORF">HG15A2_20650</name>
</gene>
<dbReference type="OrthoDB" id="311329at2"/>
<dbReference type="Pfam" id="PF13372">
    <property type="entry name" value="Alginate_exp"/>
    <property type="match status" value="1"/>
</dbReference>
<dbReference type="EMBL" id="CP036263">
    <property type="protein sequence ID" value="QDS98780.1"/>
    <property type="molecule type" value="Genomic_DNA"/>
</dbReference>
<protein>
    <recommendedName>
        <fullName evidence="2">Alginate export domain-containing protein</fullName>
    </recommendedName>
</protein>
<accession>A0A517MV74</accession>
<dbReference type="AlphaFoldDB" id="A0A517MV74"/>
<dbReference type="KEGG" id="amob:HG15A2_20650"/>
<evidence type="ECO:0000313" key="3">
    <source>
        <dbReference type="EMBL" id="QDS98780.1"/>
    </source>
</evidence>
<dbReference type="Gene3D" id="2.40.160.100">
    <property type="match status" value="1"/>
</dbReference>
<keyword evidence="1" id="KW-0732">Signal</keyword>
<proteinExistence type="predicted"/>
<dbReference type="RefSeq" id="WP_145060024.1">
    <property type="nucleotide sequence ID" value="NZ_CP036263.1"/>
</dbReference>